<evidence type="ECO:0000256" key="3">
    <source>
        <dbReference type="SAM" id="SignalP"/>
    </source>
</evidence>
<sequence length="234" mass="26449">MCWMCGFSLHWYILRHTLCYNLGYRQDTLNDVFWLMTFSESASFIGSQVLGNWLVGRHVVFPSSAALFLAIISVIYITQAWKEAPRTAEWKDYKTSFYVHIFGDKKILLLAWALACVQSSVAILWILWAPTIVKIGVLVTLFCLFHACMGLVLPSLARLRTMYVPNEMRGGMISLSVAPANAAILFFLVQGGYYRNIGNSTIIAVAALCLFSAAGCMHLLRQWGKQIHQNWLKL</sequence>
<dbReference type="PANTHER" id="PTHR23516:SF2">
    <property type="entry name" value="MOLYBDATE-ANION TRANSPORTER"/>
    <property type="match status" value="1"/>
</dbReference>
<comment type="similarity">
    <text evidence="1">Belongs to the major facilitator superfamily. Phosphate:H(+) symporter (TC 2.A.1.9) family.</text>
</comment>
<evidence type="ECO:0000313" key="4">
    <source>
        <dbReference type="EMBL" id="CAK9144021.1"/>
    </source>
</evidence>
<feature type="signal peptide" evidence="3">
    <location>
        <begin position="1"/>
        <end position="19"/>
    </location>
</feature>
<evidence type="ECO:0000256" key="2">
    <source>
        <dbReference type="SAM" id="Phobius"/>
    </source>
</evidence>
<evidence type="ECO:0000256" key="1">
    <source>
        <dbReference type="ARBA" id="ARBA00044504"/>
    </source>
</evidence>
<dbReference type="Proteomes" id="UP001642360">
    <property type="component" value="Unassembled WGS sequence"/>
</dbReference>
<feature type="transmembrane region" description="Helical" evidence="2">
    <location>
        <begin position="135"/>
        <end position="159"/>
    </location>
</feature>
<reference evidence="4 5" key="1">
    <citation type="submission" date="2024-02" db="EMBL/GenBank/DDBJ databases">
        <authorList>
            <person name="Vignale AGUSTIN F."/>
            <person name="Sosa J E."/>
            <person name="Modenutti C."/>
        </authorList>
    </citation>
    <scope>NUCLEOTIDE SEQUENCE [LARGE SCALE GENOMIC DNA]</scope>
</reference>
<name>A0ABC8RGC3_9AQUA</name>
<protein>
    <submittedName>
        <fullName evidence="4">Uncharacterized protein</fullName>
    </submittedName>
</protein>
<feature type="transmembrane region" description="Helical" evidence="2">
    <location>
        <begin position="59"/>
        <end position="77"/>
    </location>
</feature>
<comment type="caution">
    <text evidence="4">The sequence shown here is derived from an EMBL/GenBank/DDBJ whole genome shotgun (WGS) entry which is preliminary data.</text>
</comment>
<gene>
    <name evidence="4" type="ORF">ILEXP_LOCUS11762</name>
</gene>
<keyword evidence="2" id="KW-0812">Transmembrane</keyword>
<feature type="transmembrane region" description="Helical" evidence="2">
    <location>
        <begin position="107"/>
        <end position="129"/>
    </location>
</feature>
<dbReference type="SUPFAM" id="SSF103473">
    <property type="entry name" value="MFS general substrate transporter"/>
    <property type="match status" value="1"/>
</dbReference>
<keyword evidence="2" id="KW-0472">Membrane</keyword>
<feature type="transmembrane region" description="Helical" evidence="2">
    <location>
        <begin position="171"/>
        <end position="189"/>
    </location>
</feature>
<accession>A0ABC8RGC3</accession>
<dbReference type="InterPro" id="IPR008509">
    <property type="entry name" value="MOT2/MFSD5"/>
</dbReference>
<dbReference type="AlphaFoldDB" id="A0ABC8RGC3"/>
<dbReference type="InterPro" id="IPR036259">
    <property type="entry name" value="MFS_trans_sf"/>
</dbReference>
<keyword evidence="5" id="KW-1185">Reference proteome</keyword>
<feature type="chain" id="PRO_5044828732" evidence="3">
    <location>
        <begin position="20"/>
        <end position="234"/>
    </location>
</feature>
<proteinExistence type="inferred from homology"/>
<organism evidence="4 5">
    <name type="scientific">Ilex paraguariensis</name>
    <name type="common">yerba mate</name>
    <dbReference type="NCBI Taxonomy" id="185542"/>
    <lineage>
        <taxon>Eukaryota</taxon>
        <taxon>Viridiplantae</taxon>
        <taxon>Streptophyta</taxon>
        <taxon>Embryophyta</taxon>
        <taxon>Tracheophyta</taxon>
        <taxon>Spermatophyta</taxon>
        <taxon>Magnoliopsida</taxon>
        <taxon>eudicotyledons</taxon>
        <taxon>Gunneridae</taxon>
        <taxon>Pentapetalae</taxon>
        <taxon>asterids</taxon>
        <taxon>campanulids</taxon>
        <taxon>Aquifoliales</taxon>
        <taxon>Aquifoliaceae</taxon>
        <taxon>Ilex</taxon>
    </lineage>
</organism>
<keyword evidence="2" id="KW-1133">Transmembrane helix</keyword>
<keyword evidence="3" id="KW-0732">Signal</keyword>
<dbReference type="EMBL" id="CAUOFW020001358">
    <property type="protein sequence ID" value="CAK9144021.1"/>
    <property type="molecule type" value="Genomic_DNA"/>
</dbReference>
<evidence type="ECO:0000313" key="5">
    <source>
        <dbReference type="Proteomes" id="UP001642360"/>
    </source>
</evidence>
<dbReference type="PANTHER" id="PTHR23516">
    <property type="entry name" value="SAM (S-ADENOSYL METHIONINE) TRANSPORTER"/>
    <property type="match status" value="1"/>
</dbReference>
<feature type="transmembrane region" description="Helical" evidence="2">
    <location>
        <begin position="201"/>
        <end position="220"/>
    </location>
</feature>